<evidence type="ECO:0000259" key="5">
    <source>
        <dbReference type="PROSITE" id="PS51077"/>
    </source>
</evidence>
<sequence>MCRSRRSPYPSLERSTAPRGPAETQVVSRIRDNALSQARQWRYAAESRRAPRESRGRAAVSQVPAAKRTLAVLRLVASAAEPLTAAGIARSLGLPRSSTYHLLSAMAEEGFVTYLPEARRWGLGVAAFEIGSAYLRQGPLERLARPLLHRLVDRTGEIVQLGVLHGAETLYLLKEQPREHATLVTDVGVRLPAQLTASGRAMLAHLPPAQIRALFPGPLVDRTGHGPRSLRELRRVLADEARSGWSAEDGHVTEGFASIAACSFDHVGHPAAAITVTFRRDTRPEETWPRLADQVRASAAELTRRLGGGHVTRPGPA</sequence>
<dbReference type="SUPFAM" id="SSF46785">
    <property type="entry name" value="Winged helix' DNA-binding domain"/>
    <property type="match status" value="1"/>
</dbReference>
<keyword evidence="3" id="KW-0804">Transcription</keyword>
<feature type="domain" description="IclR-ED" evidence="6">
    <location>
        <begin position="126"/>
        <end position="308"/>
    </location>
</feature>
<feature type="region of interest" description="Disordered" evidence="4">
    <location>
        <begin position="1"/>
        <end position="28"/>
    </location>
</feature>
<dbReference type="Proteomes" id="UP000805614">
    <property type="component" value="Unassembled WGS sequence"/>
</dbReference>
<dbReference type="SUPFAM" id="SSF55781">
    <property type="entry name" value="GAF domain-like"/>
    <property type="match status" value="1"/>
</dbReference>
<dbReference type="InterPro" id="IPR014757">
    <property type="entry name" value="Tscrpt_reg_IclR_C"/>
</dbReference>
<dbReference type="PROSITE" id="PS51077">
    <property type="entry name" value="HTH_ICLR"/>
    <property type="match status" value="1"/>
</dbReference>
<dbReference type="InterPro" id="IPR005471">
    <property type="entry name" value="Tscrpt_reg_IclR_N"/>
</dbReference>
<dbReference type="InterPro" id="IPR050707">
    <property type="entry name" value="HTH_MetabolicPath_Reg"/>
</dbReference>
<organism evidence="7 8">
    <name type="scientific">Actinomadura alba</name>
    <dbReference type="NCBI Taxonomy" id="406431"/>
    <lineage>
        <taxon>Bacteria</taxon>
        <taxon>Bacillati</taxon>
        <taxon>Actinomycetota</taxon>
        <taxon>Actinomycetes</taxon>
        <taxon>Streptosporangiales</taxon>
        <taxon>Thermomonosporaceae</taxon>
        <taxon>Actinomadura</taxon>
    </lineage>
</organism>
<dbReference type="InterPro" id="IPR036388">
    <property type="entry name" value="WH-like_DNA-bd_sf"/>
</dbReference>
<name>A0ABR7M150_9ACTN</name>
<dbReference type="SMART" id="SM00346">
    <property type="entry name" value="HTH_ICLR"/>
    <property type="match status" value="1"/>
</dbReference>
<dbReference type="PANTHER" id="PTHR30136">
    <property type="entry name" value="HELIX-TURN-HELIX TRANSCRIPTIONAL REGULATOR, ICLR FAMILY"/>
    <property type="match status" value="1"/>
</dbReference>
<dbReference type="InterPro" id="IPR029016">
    <property type="entry name" value="GAF-like_dom_sf"/>
</dbReference>
<dbReference type="Gene3D" id="3.30.450.40">
    <property type="match status" value="1"/>
</dbReference>
<comment type="caution">
    <text evidence="7">The sequence shown here is derived from an EMBL/GenBank/DDBJ whole genome shotgun (WGS) entry which is preliminary data.</text>
</comment>
<evidence type="ECO:0000256" key="2">
    <source>
        <dbReference type="ARBA" id="ARBA00023125"/>
    </source>
</evidence>
<evidence type="ECO:0000313" key="7">
    <source>
        <dbReference type="EMBL" id="MBC6470756.1"/>
    </source>
</evidence>
<keyword evidence="1" id="KW-0805">Transcription regulation</keyword>
<dbReference type="PANTHER" id="PTHR30136:SF24">
    <property type="entry name" value="HTH-TYPE TRANSCRIPTIONAL REPRESSOR ALLR"/>
    <property type="match status" value="1"/>
</dbReference>
<keyword evidence="2" id="KW-0238">DNA-binding</keyword>
<evidence type="ECO:0000259" key="6">
    <source>
        <dbReference type="PROSITE" id="PS51078"/>
    </source>
</evidence>
<reference evidence="7 8" key="1">
    <citation type="submission" date="2020-06" db="EMBL/GenBank/DDBJ databases">
        <title>Actinomadura xiongansis sp. nov., isolated from soil of Baiyangdian.</title>
        <authorList>
            <person name="Zhang X."/>
        </authorList>
    </citation>
    <scope>NUCLEOTIDE SEQUENCE [LARGE SCALE GENOMIC DNA]</scope>
    <source>
        <strain evidence="7 8">HBUM206468</strain>
    </source>
</reference>
<gene>
    <name evidence="7" type="ORF">HKK74_35485</name>
</gene>
<dbReference type="Gene3D" id="1.10.10.10">
    <property type="entry name" value="Winged helix-like DNA-binding domain superfamily/Winged helix DNA-binding domain"/>
    <property type="match status" value="1"/>
</dbReference>
<feature type="domain" description="HTH iclR-type" evidence="5">
    <location>
        <begin position="63"/>
        <end position="125"/>
    </location>
</feature>
<dbReference type="Pfam" id="PF09339">
    <property type="entry name" value="HTH_IclR"/>
    <property type="match status" value="1"/>
</dbReference>
<evidence type="ECO:0000256" key="4">
    <source>
        <dbReference type="SAM" id="MobiDB-lite"/>
    </source>
</evidence>
<dbReference type="InterPro" id="IPR036390">
    <property type="entry name" value="WH_DNA-bd_sf"/>
</dbReference>
<accession>A0ABR7M150</accession>
<keyword evidence="8" id="KW-1185">Reference proteome</keyword>
<evidence type="ECO:0000256" key="1">
    <source>
        <dbReference type="ARBA" id="ARBA00023015"/>
    </source>
</evidence>
<evidence type="ECO:0000313" key="8">
    <source>
        <dbReference type="Proteomes" id="UP000805614"/>
    </source>
</evidence>
<protein>
    <submittedName>
        <fullName evidence="7">IclR family transcriptional regulator</fullName>
    </submittedName>
</protein>
<dbReference type="PROSITE" id="PS51078">
    <property type="entry name" value="ICLR_ED"/>
    <property type="match status" value="1"/>
</dbReference>
<dbReference type="Pfam" id="PF01614">
    <property type="entry name" value="IclR_C"/>
    <property type="match status" value="1"/>
</dbReference>
<proteinExistence type="predicted"/>
<dbReference type="EMBL" id="JABVEC010000048">
    <property type="protein sequence ID" value="MBC6470756.1"/>
    <property type="molecule type" value="Genomic_DNA"/>
</dbReference>
<evidence type="ECO:0000256" key="3">
    <source>
        <dbReference type="ARBA" id="ARBA00023163"/>
    </source>
</evidence>